<dbReference type="AlphaFoldDB" id="A0A6M6JNY0"/>
<feature type="signal peptide" evidence="4">
    <location>
        <begin position="1"/>
        <end position="31"/>
    </location>
</feature>
<dbReference type="GO" id="GO:0030246">
    <property type="term" value="F:carbohydrate binding"/>
    <property type="evidence" value="ECO:0007669"/>
    <property type="project" value="UniProtKB-ARBA"/>
</dbReference>
<evidence type="ECO:0000259" key="5">
    <source>
        <dbReference type="Pfam" id="PF13407"/>
    </source>
</evidence>
<proteinExistence type="inferred from homology"/>
<dbReference type="InterPro" id="IPR006311">
    <property type="entry name" value="TAT_signal"/>
</dbReference>
<dbReference type="PROSITE" id="PS51318">
    <property type="entry name" value="TAT"/>
    <property type="match status" value="1"/>
</dbReference>
<feature type="chain" id="PRO_5026778168" evidence="4">
    <location>
        <begin position="32"/>
        <end position="351"/>
    </location>
</feature>
<dbReference type="PANTHER" id="PTHR46847:SF1">
    <property type="entry name" value="D-ALLOSE-BINDING PERIPLASMIC PROTEIN-RELATED"/>
    <property type="match status" value="1"/>
</dbReference>
<dbReference type="SUPFAM" id="SSF53822">
    <property type="entry name" value="Periplasmic binding protein-like I"/>
    <property type="match status" value="1"/>
</dbReference>
<evidence type="ECO:0000313" key="6">
    <source>
        <dbReference type="EMBL" id="QJY48292.1"/>
    </source>
</evidence>
<accession>A0A6M6JNY0</accession>
<dbReference type="KEGG" id="pbro:HOP40_22905"/>
<dbReference type="PANTHER" id="PTHR46847">
    <property type="entry name" value="D-ALLOSE-BINDING PERIPLASMIC PROTEIN-RELATED"/>
    <property type="match status" value="1"/>
</dbReference>
<evidence type="ECO:0000256" key="3">
    <source>
        <dbReference type="ARBA" id="ARBA00022729"/>
    </source>
</evidence>
<protein>
    <submittedName>
        <fullName evidence="6">Substrate-binding domain-containing protein</fullName>
    </submittedName>
</protein>
<dbReference type="Gene3D" id="3.40.50.2300">
    <property type="match status" value="2"/>
</dbReference>
<evidence type="ECO:0000256" key="1">
    <source>
        <dbReference type="ARBA" id="ARBA00004196"/>
    </source>
</evidence>
<dbReference type="RefSeq" id="WP_172161837.1">
    <property type="nucleotide sequence ID" value="NZ_CP053564.1"/>
</dbReference>
<feature type="domain" description="Periplasmic binding protein" evidence="5">
    <location>
        <begin position="57"/>
        <end position="313"/>
    </location>
</feature>
<organism evidence="6 7">
    <name type="scientific">Pseudonocardia broussonetiae</name>
    <dbReference type="NCBI Taxonomy" id="2736640"/>
    <lineage>
        <taxon>Bacteria</taxon>
        <taxon>Bacillati</taxon>
        <taxon>Actinomycetota</taxon>
        <taxon>Actinomycetes</taxon>
        <taxon>Pseudonocardiales</taxon>
        <taxon>Pseudonocardiaceae</taxon>
        <taxon>Pseudonocardia</taxon>
    </lineage>
</organism>
<comment type="similarity">
    <text evidence="2">Belongs to the bacterial solute-binding protein 2 family.</text>
</comment>
<dbReference type="Pfam" id="PF13407">
    <property type="entry name" value="Peripla_BP_4"/>
    <property type="match status" value="1"/>
</dbReference>
<dbReference type="InterPro" id="IPR028082">
    <property type="entry name" value="Peripla_BP_I"/>
</dbReference>
<reference evidence="6 7" key="1">
    <citation type="submission" date="2020-05" db="EMBL/GenBank/DDBJ databases">
        <authorList>
            <person name="Mo P."/>
        </authorList>
    </citation>
    <scope>NUCLEOTIDE SEQUENCE [LARGE SCALE GENOMIC DNA]</scope>
    <source>
        <strain evidence="6 7">Gen01</strain>
    </source>
</reference>
<name>A0A6M6JNY0_9PSEU</name>
<dbReference type="InterPro" id="IPR025997">
    <property type="entry name" value="SBP_2_dom"/>
</dbReference>
<evidence type="ECO:0000256" key="4">
    <source>
        <dbReference type="SAM" id="SignalP"/>
    </source>
</evidence>
<dbReference type="Proteomes" id="UP000505377">
    <property type="component" value="Chromosome"/>
</dbReference>
<comment type="subcellular location">
    <subcellularLocation>
        <location evidence="1">Cell envelope</location>
    </subcellularLocation>
</comment>
<sequence length="351" mass="35807">MSDSSALARRGFLVGALGVGAALTTACTSNAAAPTAAGTNTAPAAGDNAEPGTPVTIGFSAPAADHGWIAAIAANAQAQAGQYPDVTLEAVNPTNDITQQIAAVETLINQGVDALVILPNDGSQLTSLGRRAMDAGIPVINLDRIFDSPLAYRTWIGGDNYGMGVSAGTYIGTRLREAGVANPIIGEIAGIDNLPLTQARSQGFSDALASFGFAVGPRQAADFTAQGGQRVTANLLQAAPQLDAVWNHDDDQGIGVLAAITQAGRSEFFMVGGAGSANAMREIKADTSVLKATVTYSPTMASSAMALARLVAQNRGMGDLVEKEVPTSITLASATITKENVDTYLPLGFES</sequence>
<dbReference type="GO" id="GO:0030313">
    <property type="term" value="C:cell envelope"/>
    <property type="evidence" value="ECO:0007669"/>
    <property type="project" value="UniProtKB-SubCell"/>
</dbReference>
<keyword evidence="7" id="KW-1185">Reference proteome</keyword>
<gene>
    <name evidence="6" type="ORF">HOP40_22905</name>
</gene>
<keyword evidence="3 4" id="KW-0732">Signal</keyword>
<evidence type="ECO:0000256" key="2">
    <source>
        <dbReference type="ARBA" id="ARBA00007639"/>
    </source>
</evidence>
<evidence type="ECO:0000313" key="7">
    <source>
        <dbReference type="Proteomes" id="UP000505377"/>
    </source>
</evidence>
<dbReference type="EMBL" id="CP053564">
    <property type="protein sequence ID" value="QJY48292.1"/>
    <property type="molecule type" value="Genomic_DNA"/>
</dbReference>